<feature type="compositionally biased region" description="Basic and acidic residues" evidence="1">
    <location>
        <begin position="10"/>
        <end position="31"/>
    </location>
</feature>
<sequence length="338" mass="38311">MTRGPENDWETEKPRPREPWAPDEKAAERTLGKNGIPARALDTGDRCKDRGFRWQGERCVVPLLGMWTKRYASDPRVALGKYSPLEKEILRLGGVHTVASRRFLSDKQEQERKMLKELQSRSLDHKQALVCKKQPPPICPTCGTLEKVWRANVTTSPEALAMPRRERLTVGKHVGRMRSARAWRDDQLLPFIQRGRDSSVLSGAGPGPAARDNTREDEGEDDDDDSDDAAPKKREKSLTKRQEIKMNVIFKSKEPRTHLTHQPNDLKPFFPTKKGERSITGSTNRNLFRVAEFPGDLMLMSQDLVSRGVCPGDVRSARCLREVSVWNGSMGKPASRRH</sequence>
<dbReference type="AlphaFoldDB" id="A0A7J8DNJ0"/>
<feature type="compositionally biased region" description="Basic and acidic residues" evidence="1">
    <location>
        <begin position="229"/>
        <end position="241"/>
    </location>
</feature>
<name>A0A7J8DNJ0_MOLMO</name>
<dbReference type="Proteomes" id="UP000550707">
    <property type="component" value="Unassembled WGS sequence"/>
</dbReference>
<keyword evidence="3" id="KW-1185">Reference proteome</keyword>
<proteinExistence type="predicted"/>
<dbReference type="EMBL" id="JACASF010000017">
    <property type="protein sequence ID" value="KAF6424559.1"/>
    <property type="molecule type" value="Genomic_DNA"/>
</dbReference>
<dbReference type="InParanoid" id="A0A7J8DNJ0"/>
<dbReference type="Pfam" id="PF17658">
    <property type="entry name" value="DUF5520"/>
    <property type="match status" value="1"/>
</dbReference>
<feature type="region of interest" description="Disordered" evidence="1">
    <location>
        <begin position="194"/>
        <end position="241"/>
    </location>
</feature>
<feature type="region of interest" description="Disordered" evidence="1">
    <location>
        <begin position="255"/>
        <end position="280"/>
    </location>
</feature>
<dbReference type="InterPro" id="IPR040721">
    <property type="entry name" value="DUF5520"/>
</dbReference>
<reference evidence="2 3" key="1">
    <citation type="journal article" date="2020" name="Nature">
        <title>Six reference-quality genomes reveal evolution of bat adaptations.</title>
        <authorList>
            <person name="Jebb D."/>
            <person name="Huang Z."/>
            <person name="Pippel M."/>
            <person name="Hughes G.M."/>
            <person name="Lavrichenko K."/>
            <person name="Devanna P."/>
            <person name="Winkler S."/>
            <person name="Jermiin L.S."/>
            <person name="Skirmuntt E.C."/>
            <person name="Katzourakis A."/>
            <person name="Burkitt-Gray L."/>
            <person name="Ray D.A."/>
            <person name="Sullivan K.A.M."/>
            <person name="Roscito J.G."/>
            <person name="Kirilenko B.M."/>
            <person name="Davalos L.M."/>
            <person name="Corthals A.P."/>
            <person name="Power M.L."/>
            <person name="Jones G."/>
            <person name="Ransome R.D."/>
            <person name="Dechmann D.K.N."/>
            <person name="Locatelli A.G."/>
            <person name="Puechmaille S.J."/>
            <person name="Fedrigo O."/>
            <person name="Jarvis E.D."/>
            <person name="Hiller M."/>
            <person name="Vernes S.C."/>
            <person name="Myers E.W."/>
            <person name="Teeling E.C."/>
        </authorList>
    </citation>
    <scope>NUCLEOTIDE SEQUENCE [LARGE SCALE GENOMIC DNA]</scope>
    <source>
        <strain evidence="2">MMolMol1</strain>
        <tissue evidence="2">Muscle</tissue>
    </source>
</reference>
<feature type="compositionally biased region" description="Acidic residues" evidence="1">
    <location>
        <begin position="215"/>
        <end position="228"/>
    </location>
</feature>
<gene>
    <name evidence="2" type="ORF">HJG59_001646</name>
</gene>
<feature type="region of interest" description="Disordered" evidence="1">
    <location>
        <begin position="1"/>
        <end position="37"/>
    </location>
</feature>
<organism evidence="2 3">
    <name type="scientific">Molossus molossus</name>
    <name type="common">Pallas' mastiff bat</name>
    <name type="synonym">Vespertilio molossus</name>
    <dbReference type="NCBI Taxonomy" id="27622"/>
    <lineage>
        <taxon>Eukaryota</taxon>
        <taxon>Metazoa</taxon>
        <taxon>Chordata</taxon>
        <taxon>Craniata</taxon>
        <taxon>Vertebrata</taxon>
        <taxon>Euteleostomi</taxon>
        <taxon>Mammalia</taxon>
        <taxon>Eutheria</taxon>
        <taxon>Laurasiatheria</taxon>
        <taxon>Chiroptera</taxon>
        <taxon>Yangochiroptera</taxon>
        <taxon>Molossidae</taxon>
        <taxon>Molossus</taxon>
    </lineage>
</organism>
<protein>
    <submittedName>
        <fullName evidence="2">Uncharacterized protein</fullName>
    </submittedName>
</protein>
<evidence type="ECO:0000256" key="1">
    <source>
        <dbReference type="SAM" id="MobiDB-lite"/>
    </source>
</evidence>
<evidence type="ECO:0000313" key="2">
    <source>
        <dbReference type="EMBL" id="KAF6424559.1"/>
    </source>
</evidence>
<dbReference type="PANTHER" id="PTHR47509:SF1">
    <property type="entry name" value="RIKEN CDNA 4933402N03 GENE"/>
    <property type="match status" value="1"/>
</dbReference>
<dbReference type="PANTHER" id="PTHR47509">
    <property type="entry name" value="MCG1612"/>
    <property type="match status" value="1"/>
</dbReference>
<evidence type="ECO:0000313" key="3">
    <source>
        <dbReference type="Proteomes" id="UP000550707"/>
    </source>
</evidence>
<accession>A0A7J8DNJ0</accession>
<comment type="caution">
    <text evidence="2">The sequence shown here is derived from an EMBL/GenBank/DDBJ whole genome shotgun (WGS) entry which is preliminary data.</text>
</comment>